<dbReference type="Proteomes" id="UP000218165">
    <property type="component" value="Chromosome"/>
</dbReference>
<feature type="region of interest" description="Disordered" evidence="1">
    <location>
        <begin position="238"/>
        <end position="263"/>
    </location>
</feature>
<organism evidence="3 4">
    <name type="scientific">Brachybacterium vulturis</name>
    <dbReference type="NCBI Taxonomy" id="2017484"/>
    <lineage>
        <taxon>Bacteria</taxon>
        <taxon>Bacillati</taxon>
        <taxon>Actinomycetota</taxon>
        <taxon>Actinomycetes</taxon>
        <taxon>Micrococcales</taxon>
        <taxon>Dermabacteraceae</taxon>
        <taxon>Brachybacterium</taxon>
    </lineage>
</organism>
<dbReference type="KEGG" id="brz:CFK38_10270"/>
<evidence type="ECO:0000256" key="1">
    <source>
        <dbReference type="SAM" id="MobiDB-lite"/>
    </source>
</evidence>
<dbReference type="Pfam" id="PF16976">
    <property type="entry name" value="RcpC"/>
    <property type="match status" value="1"/>
</dbReference>
<protein>
    <recommendedName>
        <fullName evidence="2">Flp pilus assembly protein RcpC/CpaB domain-containing protein</fullName>
    </recommendedName>
</protein>
<evidence type="ECO:0000313" key="4">
    <source>
        <dbReference type="Proteomes" id="UP000218165"/>
    </source>
</evidence>
<dbReference type="OrthoDB" id="5182178at2"/>
<feature type="compositionally biased region" description="Acidic residues" evidence="1">
    <location>
        <begin position="180"/>
        <end position="192"/>
    </location>
</feature>
<evidence type="ECO:0000313" key="3">
    <source>
        <dbReference type="EMBL" id="ATG51865.1"/>
    </source>
</evidence>
<evidence type="ECO:0000259" key="2">
    <source>
        <dbReference type="Pfam" id="PF16976"/>
    </source>
</evidence>
<sequence>MSRRLLALVAALVLALIGGGLVLGIVRTADERAVATLDPVEVLVVGEEPIAEGTAAADVSQLVVRTTIPGSAAVPGHLTDLTEVQDLVTATTLQPGEQLLAERFVAPEALDDAPVPTLPEDKHEVTIPLEGHRALGGRITPGETVGVVLSFDDSTTRLDLHQVLVTSVQGAPMPVPAPAEDPEAETDPEAEPTTDAPEAPASDPVPENSLLVSLALDTEDVEELVYAAEFGTIWLTREGEAVPDGPTAVVSPEDFAPDERNDG</sequence>
<accession>A0A291GNQ5</accession>
<feature type="region of interest" description="Disordered" evidence="1">
    <location>
        <begin position="169"/>
        <end position="206"/>
    </location>
</feature>
<reference evidence="4" key="1">
    <citation type="submission" date="2017-09" db="EMBL/GenBank/DDBJ databases">
        <title>Brachybacterium sp. VM2412.</title>
        <authorList>
            <person name="Tak E.J."/>
            <person name="Bae J.-W."/>
        </authorList>
    </citation>
    <scope>NUCLEOTIDE SEQUENCE [LARGE SCALE GENOMIC DNA]</scope>
    <source>
        <strain evidence="4">VM2412</strain>
    </source>
</reference>
<name>A0A291GNQ5_9MICO</name>
<proteinExistence type="predicted"/>
<dbReference type="EMBL" id="CP023563">
    <property type="protein sequence ID" value="ATG51865.1"/>
    <property type="molecule type" value="Genomic_DNA"/>
</dbReference>
<dbReference type="AlphaFoldDB" id="A0A291GNQ5"/>
<feature type="domain" description="Flp pilus assembly protein RcpC/CpaB" evidence="2">
    <location>
        <begin position="117"/>
        <end position="235"/>
    </location>
</feature>
<dbReference type="RefSeq" id="WP_096802984.1">
    <property type="nucleotide sequence ID" value="NZ_CP023563.1"/>
</dbReference>
<gene>
    <name evidence="3" type="ORF">CFK38_10270</name>
</gene>
<keyword evidence="4" id="KW-1185">Reference proteome</keyword>
<dbReference type="InterPro" id="IPR031571">
    <property type="entry name" value="RcpC_dom"/>
</dbReference>